<evidence type="ECO:0000256" key="1">
    <source>
        <dbReference type="ARBA" id="ARBA00022975"/>
    </source>
</evidence>
<dbReference type="GO" id="GO:0006221">
    <property type="term" value="P:pyrimidine nucleotide biosynthetic process"/>
    <property type="evidence" value="ECO:0007669"/>
    <property type="project" value="UniProtKB-KW"/>
</dbReference>
<dbReference type="AlphaFoldDB" id="A0A5C0VM62"/>
<accession>A0A5C0VM62</accession>
<dbReference type="NCBIfam" id="TIGR00857">
    <property type="entry name" value="pyrC_multi"/>
    <property type="match status" value="1"/>
</dbReference>
<dbReference type="Gene3D" id="3.20.20.140">
    <property type="entry name" value="Metal-dependent hydrolases"/>
    <property type="match status" value="1"/>
</dbReference>
<evidence type="ECO:0000313" key="3">
    <source>
        <dbReference type="EMBL" id="QEK53259.1"/>
    </source>
</evidence>
<dbReference type="Pfam" id="PF12890">
    <property type="entry name" value="DHOase"/>
    <property type="match status" value="1"/>
</dbReference>
<dbReference type="Proteomes" id="UP000323653">
    <property type="component" value="Chromosome"/>
</dbReference>
<dbReference type="InterPro" id="IPR004722">
    <property type="entry name" value="DHOase"/>
</dbReference>
<dbReference type="InterPro" id="IPR050138">
    <property type="entry name" value="DHOase/Allantoinase_Hydrolase"/>
</dbReference>
<organism evidence="3 4">
    <name type="scientific">Pedobacter aquae</name>
    <dbReference type="NCBI Taxonomy" id="2605747"/>
    <lineage>
        <taxon>Bacteria</taxon>
        <taxon>Pseudomonadati</taxon>
        <taxon>Bacteroidota</taxon>
        <taxon>Sphingobacteriia</taxon>
        <taxon>Sphingobacteriales</taxon>
        <taxon>Sphingobacteriaceae</taxon>
        <taxon>Pedobacter</taxon>
    </lineage>
</organism>
<dbReference type="CDD" id="cd01317">
    <property type="entry name" value="DHOase_IIa"/>
    <property type="match status" value="1"/>
</dbReference>
<proteinExistence type="predicted"/>
<keyword evidence="4" id="KW-1185">Reference proteome</keyword>
<dbReference type="InterPro" id="IPR011059">
    <property type="entry name" value="Metal-dep_hydrolase_composite"/>
</dbReference>
<dbReference type="Gene3D" id="2.30.40.10">
    <property type="entry name" value="Urease, subunit C, domain 1"/>
    <property type="match status" value="1"/>
</dbReference>
<dbReference type="SUPFAM" id="SSF51338">
    <property type="entry name" value="Composite domain of metallo-dependent hydrolases"/>
    <property type="match status" value="1"/>
</dbReference>
<sequence>MMNILIKSCTLVSPASPHHLKVVDVLLENGIISKIAADIEPSETKTIDAKGKYLSVGFFDLNTNLGELGLENKEDFISGSAAAAAGGFTGVGVMPNTQPPVDAKAQVEYLKNRAKGLLVDIFPYGTISQKKEGKDLAEMYDMTQSGAVAFTDGTAPVQDAGLMERALLYAKGFDALVISYPEDSSIAGKAKMNEGEMSTYLGMKGIPNIAEELMIVRDLYLAEYTQSKIHFTSISTAHSVALIKAAKAKGLQVTCDVTAHHLVLTEQALHDFDTHYKVKPPLRTNTDVEALLTGVKDGTIDAVVSQHTPHEIEFKEVEFETAAYGITGLQTALPLLFKAGLNAQEIVEKLAIGPRNILGLQQPEIKEGVLANLTLFDESEWHYTTENNYSKSKNSPFIGEKLKGKVWLTINNHQLYEAK</sequence>
<name>A0A5C0VM62_9SPHI</name>
<dbReference type="PANTHER" id="PTHR43668:SF2">
    <property type="entry name" value="ALLANTOINASE"/>
    <property type="match status" value="1"/>
</dbReference>
<dbReference type="InterPro" id="IPR024403">
    <property type="entry name" value="DHOase_cat"/>
</dbReference>
<dbReference type="GO" id="GO:0005737">
    <property type="term" value="C:cytoplasm"/>
    <property type="evidence" value="ECO:0007669"/>
    <property type="project" value="TreeGrafter"/>
</dbReference>
<protein>
    <submittedName>
        <fullName evidence="3">Dihydroorotase</fullName>
    </submittedName>
</protein>
<dbReference type="EMBL" id="CP043329">
    <property type="protein sequence ID" value="QEK53259.1"/>
    <property type="molecule type" value="Genomic_DNA"/>
</dbReference>
<dbReference type="InterPro" id="IPR032466">
    <property type="entry name" value="Metal_Hydrolase"/>
</dbReference>
<dbReference type="GO" id="GO:0006145">
    <property type="term" value="P:purine nucleobase catabolic process"/>
    <property type="evidence" value="ECO:0007669"/>
    <property type="project" value="TreeGrafter"/>
</dbReference>
<feature type="domain" description="Dihydroorotase catalytic" evidence="2">
    <location>
        <begin position="52"/>
        <end position="237"/>
    </location>
</feature>
<evidence type="ECO:0000313" key="4">
    <source>
        <dbReference type="Proteomes" id="UP000323653"/>
    </source>
</evidence>
<reference evidence="3 4" key="1">
    <citation type="submission" date="2019-08" db="EMBL/GenBank/DDBJ databases">
        <title>Pedobacter sp. nov., isolated from Han river, South Korea.</title>
        <authorList>
            <person name="Lee D.-H."/>
            <person name="Kim Y.-S."/>
            <person name="Hwang E.-M."/>
            <person name="Le Tran T.C."/>
            <person name="Cha C.-J."/>
        </authorList>
    </citation>
    <scope>NUCLEOTIDE SEQUENCE [LARGE SCALE GENOMIC DNA]</scope>
    <source>
        <strain evidence="3 4">CJ43</strain>
    </source>
</reference>
<evidence type="ECO:0000259" key="2">
    <source>
        <dbReference type="Pfam" id="PF12890"/>
    </source>
</evidence>
<dbReference type="SUPFAM" id="SSF51556">
    <property type="entry name" value="Metallo-dependent hydrolases"/>
    <property type="match status" value="1"/>
</dbReference>
<gene>
    <name evidence="3" type="ORF">FYC62_06955</name>
</gene>
<dbReference type="KEGG" id="pej:FYC62_06955"/>
<dbReference type="GO" id="GO:0004151">
    <property type="term" value="F:dihydroorotase activity"/>
    <property type="evidence" value="ECO:0007669"/>
    <property type="project" value="InterPro"/>
</dbReference>
<dbReference type="GO" id="GO:0046872">
    <property type="term" value="F:metal ion binding"/>
    <property type="evidence" value="ECO:0007669"/>
    <property type="project" value="InterPro"/>
</dbReference>
<dbReference type="PANTHER" id="PTHR43668">
    <property type="entry name" value="ALLANTOINASE"/>
    <property type="match status" value="1"/>
</dbReference>
<dbReference type="GO" id="GO:0004038">
    <property type="term" value="F:allantoinase activity"/>
    <property type="evidence" value="ECO:0007669"/>
    <property type="project" value="TreeGrafter"/>
</dbReference>
<keyword evidence="1" id="KW-0665">Pyrimidine biosynthesis</keyword>